<protein>
    <recommendedName>
        <fullName evidence="3">DUF4238 domain-containing protein</fullName>
    </recommendedName>
</protein>
<organism evidence="1 2">
    <name type="scientific">Chryseobacterium caseinilyticum</name>
    <dbReference type="NCBI Taxonomy" id="2771428"/>
    <lineage>
        <taxon>Bacteria</taxon>
        <taxon>Pseudomonadati</taxon>
        <taxon>Bacteroidota</taxon>
        <taxon>Flavobacteriia</taxon>
        <taxon>Flavobacteriales</taxon>
        <taxon>Weeksellaceae</taxon>
        <taxon>Chryseobacterium group</taxon>
        <taxon>Chryseobacterium</taxon>
    </lineage>
</organism>
<evidence type="ECO:0000313" key="2">
    <source>
        <dbReference type="Proteomes" id="UP000637299"/>
    </source>
</evidence>
<gene>
    <name evidence="1" type="ORF">IC610_14395</name>
</gene>
<dbReference type="EMBL" id="JACYFS010000004">
    <property type="protein sequence ID" value="MBD8083607.1"/>
    <property type="molecule type" value="Genomic_DNA"/>
</dbReference>
<evidence type="ECO:0000313" key="1">
    <source>
        <dbReference type="EMBL" id="MBD8083607.1"/>
    </source>
</evidence>
<dbReference type="RefSeq" id="WP_191737476.1">
    <property type="nucleotide sequence ID" value="NZ_JACYFS010000004.1"/>
</dbReference>
<proteinExistence type="predicted"/>
<accession>A0ABR8ZEH6</accession>
<reference evidence="1 2" key="1">
    <citation type="submission" date="2020-09" db="EMBL/GenBank/DDBJ databases">
        <title>Genome seq and assembly of Chryseobacterium sp.</title>
        <authorList>
            <person name="Chhetri G."/>
        </authorList>
    </citation>
    <scope>NUCLEOTIDE SEQUENCE [LARGE SCALE GENOMIC DNA]</scope>
    <source>
        <strain evidence="1 2">GCR10</strain>
    </source>
</reference>
<sequence>MRFAYPMQKFQDWVTQQWVILRGKKINPEDFLWLIGPFGNLDAIGKDYIHQFAEKQNLIIQKDSESKGIIPSMQKLNLSETEFENLSESVIQFYENTDGHHLQFSVQWNPFFKFFGILLNKLFSNRINQLNIPTKNIDDSETLKSEIINLADPVTNEVKYTFWFRSIQSTGQVIYSGVYGISTLPSGKTCVKAVFPLPNGNATVLMIPSVGENGELILDSSGEKFGDAGFYFLLKDSKGEYWSKFIKSFRDRLIIGSENDIISAEQTLMLWNLKVLTFKYKIQQKINQQNSS</sequence>
<keyword evidence="2" id="KW-1185">Reference proteome</keyword>
<comment type="caution">
    <text evidence="1">The sequence shown here is derived from an EMBL/GenBank/DDBJ whole genome shotgun (WGS) entry which is preliminary data.</text>
</comment>
<dbReference type="Proteomes" id="UP000637299">
    <property type="component" value="Unassembled WGS sequence"/>
</dbReference>
<name>A0ABR8ZEH6_9FLAO</name>
<evidence type="ECO:0008006" key="3">
    <source>
        <dbReference type="Google" id="ProtNLM"/>
    </source>
</evidence>